<sequence>FPQFIYKETDIQLQIAECLLGLNEFKKAENHAQQQLDKLRLEGPTKGPKNGPGSQAVMQLKFKIIYARSLMGQWNFPEAEKEFHKALYMCAVDDGKMKNGQMRREIELLKGKINEGLDEAIKKQGRQPDNNEMEMVAEEVEMEGG</sequence>
<accession>A0A8J4AXZ1</accession>
<reference evidence="1" key="1">
    <citation type="journal article" date="2021" name="Proc. Natl. Acad. Sci. U.S.A.">
        <title>Three genomes in the algal genus Volvox reveal the fate of a haploid sex-determining region after a transition to homothallism.</title>
        <authorList>
            <person name="Yamamoto K."/>
            <person name="Hamaji T."/>
            <person name="Kawai-Toyooka H."/>
            <person name="Matsuzaki R."/>
            <person name="Takahashi F."/>
            <person name="Nishimura Y."/>
            <person name="Kawachi M."/>
            <person name="Noguchi H."/>
            <person name="Minakuchi Y."/>
            <person name="Umen J.G."/>
            <person name="Toyoda A."/>
            <person name="Nozaki H."/>
        </authorList>
    </citation>
    <scope>NUCLEOTIDE SEQUENCE</scope>
    <source>
        <strain evidence="1">NIES-3780</strain>
    </source>
</reference>
<feature type="non-terminal residue" evidence="1">
    <location>
        <position position="145"/>
    </location>
</feature>
<dbReference type="AlphaFoldDB" id="A0A8J4AXZ1"/>
<dbReference type="EMBL" id="BNCO01000008">
    <property type="protein sequence ID" value="GIL50001.1"/>
    <property type="molecule type" value="Genomic_DNA"/>
</dbReference>
<organism evidence="1 2">
    <name type="scientific">Volvox africanus</name>
    <dbReference type="NCBI Taxonomy" id="51714"/>
    <lineage>
        <taxon>Eukaryota</taxon>
        <taxon>Viridiplantae</taxon>
        <taxon>Chlorophyta</taxon>
        <taxon>core chlorophytes</taxon>
        <taxon>Chlorophyceae</taxon>
        <taxon>CS clade</taxon>
        <taxon>Chlamydomonadales</taxon>
        <taxon>Volvocaceae</taxon>
        <taxon>Volvox</taxon>
    </lineage>
</organism>
<comment type="caution">
    <text evidence="1">The sequence shown here is derived from an EMBL/GenBank/DDBJ whole genome shotgun (WGS) entry which is preliminary data.</text>
</comment>
<protein>
    <submittedName>
        <fullName evidence="1">Uncharacterized protein</fullName>
    </submittedName>
</protein>
<proteinExistence type="predicted"/>
<name>A0A8J4AXZ1_9CHLO</name>
<gene>
    <name evidence="1" type="ORF">Vafri_6087</name>
</gene>
<keyword evidence="2" id="KW-1185">Reference proteome</keyword>
<evidence type="ECO:0000313" key="1">
    <source>
        <dbReference type="EMBL" id="GIL50001.1"/>
    </source>
</evidence>
<evidence type="ECO:0000313" key="2">
    <source>
        <dbReference type="Proteomes" id="UP000747399"/>
    </source>
</evidence>
<feature type="non-terminal residue" evidence="1">
    <location>
        <position position="1"/>
    </location>
</feature>
<dbReference type="Proteomes" id="UP000747399">
    <property type="component" value="Unassembled WGS sequence"/>
</dbReference>